<feature type="region of interest" description="Disordered" evidence="1">
    <location>
        <begin position="112"/>
        <end position="158"/>
    </location>
</feature>
<organism evidence="3 4">
    <name type="scientific">Apiospora saccharicola</name>
    <dbReference type="NCBI Taxonomy" id="335842"/>
    <lineage>
        <taxon>Eukaryota</taxon>
        <taxon>Fungi</taxon>
        <taxon>Dikarya</taxon>
        <taxon>Ascomycota</taxon>
        <taxon>Pezizomycotina</taxon>
        <taxon>Sordariomycetes</taxon>
        <taxon>Xylariomycetidae</taxon>
        <taxon>Amphisphaeriales</taxon>
        <taxon>Apiosporaceae</taxon>
        <taxon>Apiospora</taxon>
    </lineage>
</organism>
<reference evidence="3 4" key="1">
    <citation type="submission" date="2023-01" db="EMBL/GenBank/DDBJ databases">
        <title>Analysis of 21 Apiospora genomes using comparative genomics revels a genus with tremendous synthesis potential of carbohydrate active enzymes and secondary metabolites.</title>
        <authorList>
            <person name="Sorensen T."/>
        </authorList>
    </citation>
    <scope>NUCLEOTIDE SEQUENCE [LARGE SCALE GENOMIC DNA]</scope>
    <source>
        <strain evidence="3 4">CBS 83171</strain>
    </source>
</reference>
<keyword evidence="2" id="KW-1133">Transmembrane helix</keyword>
<gene>
    <name evidence="3" type="ORF">PG996_010113</name>
</gene>
<feature type="transmembrane region" description="Helical" evidence="2">
    <location>
        <begin position="79"/>
        <end position="104"/>
    </location>
</feature>
<feature type="compositionally biased region" description="Pro residues" evidence="1">
    <location>
        <begin position="138"/>
        <end position="151"/>
    </location>
</feature>
<keyword evidence="2" id="KW-0472">Membrane</keyword>
<dbReference type="EMBL" id="JAQQWM010000006">
    <property type="protein sequence ID" value="KAK8060183.1"/>
    <property type="molecule type" value="Genomic_DNA"/>
</dbReference>
<dbReference type="Proteomes" id="UP001446871">
    <property type="component" value="Unassembled WGS sequence"/>
</dbReference>
<name>A0ABR1UQQ2_9PEZI</name>
<evidence type="ECO:0000313" key="3">
    <source>
        <dbReference type="EMBL" id="KAK8060183.1"/>
    </source>
</evidence>
<keyword evidence="2" id="KW-0812">Transmembrane</keyword>
<proteinExistence type="predicted"/>
<accession>A0ABR1UQQ2</accession>
<evidence type="ECO:0000313" key="4">
    <source>
        <dbReference type="Proteomes" id="UP001446871"/>
    </source>
</evidence>
<keyword evidence="4" id="KW-1185">Reference proteome</keyword>
<evidence type="ECO:0000256" key="1">
    <source>
        <dbReference type="SAM" id="MobiDB-lite"/>
    </source>
</evidence>
<comment type="caution">
    <text evidence="3">The sequence shown here is derived from an EMBL/GenBank/DDBJ whole genome shotgun (WGS) entry which is preliminary data.</text>
</comment>
<sequence length="158" mass="16690">MANYVVYPIAFDNAGGAAGPGSAFYSAAMSQARGDIGPSDDGYDDGYDGGDVGWFRGLLRLRSGTDSTCNCRALDRNALIANIFIALFAWVVFVVVVAGLAALVDSRLRRRTRERGRPPVAPHPNDNPGIELERRGQPPGPGEPVLPPPAAQPGRSQG</sequence>
<protein>
    <submittedName>
        <fullName evidence="3">Uncharacterized protein</fullName>
    </submittedName>
</protein>
<evidence type="ECO:0000256" key="2">
    <source>
        <dbReference type="SAM" id="Phobius"/>
    </source>
</evidence>